<comment type="caution">
    <text evidence="1">The sequence shown here is derived from an EMBL/GenBank/DDBJ whole genome shotgun (WGS) entry which is preliminary data.</text>
</comment>
<dbReference type="AlphaFoldDB" id="A0AAE2VCT6"/>
<keyword evidence="2" id="KW-1185">Reference proteome</keyword>
<evidence type="ECO:0008006" key="3">
    <source>
        <dbReference type="Google" id="ProtNLM"/>
    </source>
</evidence>
<reference evidence="1" key="1">
    <citation type="submission" date="2021-01" db="EMBL/GenBank/DDBJ databases">
        <title>Modified the classification status of verrucomicrobia.</title>
        <authorList>
            <person name="Feng X."/>
        </authorList>
    </citation>
    <scope>NUCLEOTIDE SEQUENCE</scope>
    <source>
        <strain evidence="1">5K15</strain>
    </source>
</reference>
<protein>
    <recommendedName>
        <fullName evidence="3">PhnA protein</fullName>
    </recommendedName>
</protein>
<name>A0AAE2VCT6_9BACT</name>
<accession>A0AAE2VCT6</accession>
<dbReference type="Proteomes" id="UP000634206">
    <property type="component" value="Unassembled WGS sequence"/>
</dbReference>
<evidence type="ECO:0000313" key="2">
    <source>
        <dbReference type="Proteomes" id="UP000634206"/>
    </source>
</evidence>
<proteinExistence type="predicted"/>
<evidence type="ECO:0000313" key="1">
    <source>
        <dbReference type="EMBL" id="MBK1853664.1"/>
    </source>
</evidence>
<gene>
    <name evidence="1" type="ORF">JIN83_01720</name>
</gene>
<sequence>MAKGYDAHQQRQMALSSFGKDLARRAKSKCELSGASGVPLHIYEVPPVPTEPDYHRCLMLSEDILDQIKKPNTIIPDQWRNLGELIWSDLVPVQIMSYRLLSYIAQKENWAQDILDEAFLDDDLIAEAKLVAI</sequence>
<dbReference type="EMBL" id="JAENIG010000001">
    <property type="protein sequence ID" value="MBK1853664.1"/>
    <property type="molecule type" value="Genomic_DNA"/>
</dbReference>
<organism evidence="1 2">
    <name type="scientific">Oceaniferula flava</name>
    <dbReference type="NCBI Taxonomy" id="2800421"/>
    <lineage>
        <taxon>Bacteria</taxon>
        <taxon>Pseudomonadati</taxon>
        <taxon>Verrucomicrobiota</taxon>
        <taxon>Verrucomicrobiia</taxon>
        <taxon>Verrucomicrobiales</taxon>
        <taxon>Verrucomicrobiaceae</taxon>
        <taxon>Oceaniferula</taxon>
    </lineage>
</organism>